<evidence type="ECO:0000313" key="11">
    <source>
        <dbReference type="EMBL" id="TFK96952.1"/>
    </source>
</evidence>
<keyword evidence="4" id="KW-0808">Transferase</keyword>
<keyword evidence="9 10" id="KW-0472">Membrane</keyword>
<dbReference type="Gene3D" id="3.90.550.50">
    <property type="match status" value="1"/>
</dbReference>
<keyword evidence="5 10" id="KW-0812">Transmembrane</keyword>
<organism evidence="11 12">
    <name type="scientific">Pterulicium gracile</name>
    <dbReference type="NCBI Taxonomy" id="1884261"/>
    <lineage>
        <taxon>Eukaryota</taxon>
        <taxon>Fungi</taxon>
        <taxon>Dikarya</taxon>
        <taxon>Basidiomycota</taxon>
        <taxon>Agaricomycotina</taxon>
        <taxon>Agaricomycetes</taxon>
        <taxon>Agaricomycetidae</taxon>
        <taxon>Agaricales</taxon>
        <taxon>Pleurotineae</taxon>
        <taxon>Pterulaceae</taxon>
        <taxon>Pterulicium</taxon>
    </lineage>
</organism>
<dbReference type="PANTHER" id="PTHR11214:SF351">
    <property type="entry name" value="BETA-1,3-GALACTOSYLTRANSFERASE PVG3"/>
    <property type="match status" value="1"/>
</dbReference>
<dbReference type="PANTHER" id="PTHR11214">
    <property type="entry name" value="BETA-1,3-N-ACETYLGLUCOSAMINYLTRANSFERASE"/>
    <property type="match status" value="1"/>
</dbReference>
<keyword evidence="6 10" id="KW-0735">Signal-anchor</keyword>
<evidence type="ECO:0000256" key="8">
    <source>
        <dbReference type="ARBA" id="ARBA00023034"/>
    </source>
</evidence>
<dbReference type="AlphaFoldDB" id="A0A5C3Q4Q3"/>
<keyword evidence="12" id="KW-1185">Reference proteome</keyword>
<dbReference type="Proteomes" id="UP000305067">
    <property type="component" value="Unassembled WGS sequence"/>
</dbReference>
<evidence type="ECO:0000256" key="2">
    <source>
        <dbReference type="ARBA" id="ARBA00008661"/>
    </source>
</evidence>
<dbReference type="GO" id="GO:0016758">
    <property type="term" value="F:hexosyltransferase activity"/>
    <property type="evidence" value="ECO:0007669"/>
    <property type="project" value="InterPro"/>
</dbReference>
<keyword evidence="8 10" id="KW-0333">Golgi apparatus</keyword>
<evidence type="ECO:0000256" key="7">
    <source>
        <dbReference type="ARBA" id="ARBA00022989"/>
    </source>
</evidence>
<evidence type="ECO:0000256" key="3">
    <source>
        <dbReference type="ARBA" id="ARBA00022676"/>
    </source>
</evidence>
<protein>
    <recommendedName>
        <fullName evidence="10">Hexosyltransferase</fullName>
        <ecNumber evidence="10">2.4.1.-</ecNumber>
    </recommendedName>
</protein>
<dbReference type="GO" id="GO:0000139">
    <property type="term" value="C:Golgi membrane"/>
    <property type="evidence" value="ECO:0007669"/>
    <property type="project" value="UniProtKB-SubCell"/>
</dbReference>
<gene>
    <name evidence="11" type="ORF">BDV98DRAFT_575206</name>
</gene>
<feature type="transmembrane region" description="Helical" evidence="10">
    <location>
        <begin position="25"/>
        <end position="44"/>
    </location>
</feature>
<evidence type="ECO:0000256" key="9">
    <source>
        <dbReference type="ARBA" id="ARBA00023136"/>
    </source>
</evidence>
<name>A0A5C3Q4Q3_9AGAR</name>
<dbReference type="EMBL" id="ML178852">
    <property type="protein sequence ID" value="TFK96952.1"/>
    <property type="molecule type" value="Genomic_DNA"/>
</dbReference>
<dbReference type="EC" id="2.4.1.-" evidence="10"/>
<evidence type="ECO:0000313" key="12">
    <source>
        <dbReference type="Proteomes" id="UP000305067"/>
    </source>
</evidence>
<accession>A0A5C3Q4Q3</accession>
<evidence type="ECO:0000256" key="4">
    <source>
        <dbReference type="ARBA" id="ARBA00022679"/>
    </source>
</evidence>
<dbReference type="Pfam" id="PF01762">
    <property type="entry name" value="Galactosyl_T"/>
    <property type="match status" value="1"/>
</dbReference>
<keyword evidence="7 10" id="KW-1133">Transmembrane helix</keyword>
<dbReference type="STRING" id="1884261.A0A5C3Q4Q3"/>
<evidence type="ECO:0000256" key="6">
    <source>
        <dbReference type="ARBA" id="ARBA00022968"/>
    </source>
</evidence>
<comment type="similarity">
    <text evidence="2 10">Belongs to the glycosyltransferase 31 family.</text>
</comment>
<proteinExistence type="inferred from homology"/>
<sequence>MASKLRSTFTAPSCSSVFSNRRRSTLVGIAVIWILLALSILLYTHPTDLSKHWQRVSDVVAPSRALYDDSPLSLSDSTAMDRSVYNFTASRPKWLAPLPRQRPEPLIIRLAIISHPREFERRKAFRQYVLSDLPSHEIKIQYRFIMGYTDTADDRRVSQERALHNDVLVLDMKESMDRMGEKRWRMLKWGAEVPGSTYDFYMSADTDAFLRLAALARRLRGYKSQPPLPGNPRETDILWGHMGVHALHLVPSLDESHPELEDEQVDGGEWYSYPYGFGYLYSSHLVDRMTQQDVVLPHHIHYPADDVILGMWVADYAKGATVVNDVEGFHDPTGHHSDETTTRPVSWDTVVAHHLQIGEMRGLRYVEEFADEWDRPPAP</sequence>
<keyword evidence="3 10" id="KW-0328">Glycosyltransferase</keyword>
<dbReference type="InterPro" id="IPR002659">
    <property type="entry name" value="Glyco_trans_31"/>
</dbReference>
<reference evidence="11 12" key="1">
    <citation type="journal article" date="2019" name="Nat. Ecol. Evol.">
        <title>Megaphylogeny resolves global patterns of mushroom evolution.</title>
        <authorList>
            <person name="Varga T."/>
            <person name="Krizsan K."/>
            <person name="Foldi C."/>
            <person name="Dima B."/>
            <person name="Sanchez-Garcia M."/>
            <person name="Sanchez-Ramirez S."/>
            <person name="Szollosi G.J."/>
            <person name="Szarkandi J.G."/>
            <person name="Papp V."/>
            <person name="Albert L."/>
            <person name="Andreopoulos W."/>
            <person name="Angelini C."/>
            <person name="Antonin V."/>
            <person name="Barry K.W."/>
            <person name="Bougher N.L."/>
            <person name="Buchanan P."/>
            <person name="Buyck B."/>
            <person name="Bense V."/>
            <person name="Catcheside P."/>
            <person name="Chovatia M."/>
            <person name="Cooper J."/>
            <person name="Damon W."/>
            <person name="Desjardin D."/>
            <person name="Finy P."/>
            <person name="Geml J."/>
            <person name="Haridas S."/>
            <person name="Hughes K."/>
            <person name="Justo A."/>
            <person name="Karasinski D."/>
            <person name="Kautmanova I."/>
            <person name="Kiss B."/>
            <person name="Kocsube S."/>
            <person name="Kotiranta H."/>
            <person name="LaButti K.M."/>
            <person name="Lechner B.E."/>
            <person name="Liimatainen K."/>
            <person name="Lipzen A."/>
            <person name="Lukacs Z."/>
            <person name="Mihaltcheva S."/>
            <person name="Morgado L.N."/>
            <person name="Niskanen T."/>
            <person name="Noordeloos M.E."/>
            <person name="Ohm R.A."/>
            <person name="Ortiz-Santana B."/>
            <person name="Ovrebo C."/>
            <person name="Racz N."/>
            <person name="Riley R."/>
            <person name="Savchenko A."/>
            <person name="Shiryaev A."/>
            <person name="Soop K."/>
            <person name="Spirin V."/>
            <person name="Szebenyi C."/>
            <person name="Tomsovsky M."/>
            <person name="Tulloss R.E."/>
            <person name="Uehling J."/>
            <person name="Grigoriev I.V."/>
            <person name="Vagvolgyi C."/>
            <person name="Papp T."/>
            <person name="Martin F.M."/>
            <person name="Miettinen O."/>
            <person name="Hibbett D.S."/>
            <person name="Nagy L.G."/>
        </authorList>
    </citation>
    <scope>NUCLEOTIDE SEQUENCE [LARGE SCALE GENOMIC DNA]</scope>
    <source>
        <strain evidence="11 12">CBS 309.79</strain>
    </source>
</reference>
<evidence type="ECO:0000256" key="1">
    <source>
        <dbReference type="ARBA" id="ARBA00004323"/>
    </source>
</evidence>
<comment type="subcellular location">
    <subcellularLocation>
        <location evidence="1 10">Golgi apparatus membrane</location>
        <topology evidence="1 10">Single-pass type II membrane protein</topology>
    </subcellularLocation>
</comment>
<evidence type="ECO:0000256" key="5">
    <source>
        <dbReference type="ARBA" id="ARBA00022692"/>
    </source>
</evidence>
<dbReference type="OrthoDB" id="3001461at2759"/>
<evidence type="ECO:0000256" key="10">
    <source>
        <dbReference type="RuleBase" id="RU363063"/>
    </source>
</evidence>